<accession>M6UGS0</accession>
<dbReference type="Proteomes" id="UP000012160">
    <property type="component" value="Unassembled WGS sequence"/>
</dbReference>
<proteinExistence type="predicted"/>
<protein>
    <submittedName>
        <fullName evidence="1">Uncharacterized protein</fullName>
    </submittedName>
</protein>
<evidence type="ECO:0000313" key="2">
    <source>
        <dbReference type="Proteomes" id="UP000012160"/>
    </source>
</evidence>
<evidence type="ECO:0000313" key="1">
    <source>
        <dbReference type="EMBL" id="EMO44322.1"/>
    </source>
</evidence>
<gene>
    <name evidence="1" type="ORF">LEP1GSC187_3948</name>
</gene>
<name>M6UGS0_9LEPT</name>
<sequence length="55" mass="6132">MRNSKVLNPEIISLDKSYATNAIGAGLKKKNIRLNPRYIQISECVFGYSLDSMAV</sequence>
<dbReference type="AlphaFoldDB" id="M6UGS0"/>
<dbReference type="EMBL" id="AHOQ02000039">
    <property type="protein sequence ID" value="EMO44322.1"/>
    <property type="molecule type" value="Genomic_DNA"/>
</dbReference>
<organism evidence="1 2">
    <name type="scientific">Leptospira santarosai str. ZUN179</name>
    <dbReference type="NCBI Taxonomy" id="1049985"/>
    <lineage>
        <taxon>Bacteria</taxon>
        <taxon>Pseudomonadati</taxon>
        <taxon>Spirochaetota</taxon>
        <taxon>Spirochaetia</taxon>
        <taxon>Leptospirales</taxon>
        <taxon>Leptospiraceae</taxon>
        <taxon>Leptospira</taxon>
    </lineage>
</organism>
<comment type="caution">
    <text evidence="1">The sequence shown here is derived from an EMBL/GenBank/DDBJ whole genome shotgun (WGS) entry which is preliminary data.</text>
</comment>
<reference evidence="1 2" key="1">
    <citation type="submission" date="2013-01" db="EMBL/GenBank/DDBJ databases">
        <authorList>
            <person name="Harkins D.M."/>
            <person name="Durkin A.S."/>
            <person name="Brinkac L.M."/>
            <person name="Haft D.H."/>
            <person name="Selengut J.D."/>
            <person name="Sanka R."/>
            <person name="DePew J."/>
            <person name="Purushe J."/>
            <person name="Matthias M.A."/>
            <person name="Vinetz J.M."/>
            <person name="Sutton G.G."/>
            <person name="Nierman W.C."/>
            <person name="Fouts D.E."/>
        </authorList>
    </citation>
    <scope>NUCLEOTIDE SEQUENCE [LARGE SCALE GENOMIC DNA]</scope>
    <source>
        <strain evidence="1 2">ZUN179</strain>
    </source>
</reference>